<evidence type="ECO:0000256" key="4">
    <source>
        <dbReference type="ARBA" id="ARBA00023239"/>
    </source>
</evidence>
<evidence type="ECO:0000259" key="6">
    <source>
        <dbReference type="Pfam" id="PF00155"/>
    </source>
</evidence>
<dbReference type="InterPro" id="IPR004839">
    <property type="entry name" value="Aminotransferase_I/II_large"/>
</dbReference>
<keyword evidence="8" id="KW-1185">Reference proteome</keyword>
<dbReference type="EC" id="4.4.1.13" evidence="2"/>
<keyword evidence="3" id="KW-0663">Pyridoxal phosphate</keyword>
<comment type="caution">
    <text evidence="7">The sequence shown here is derived from an EMBL/GenBank/DDBJ whole genome shotgun (WGS) entry which is preliminary data.</text>
</comment>
<keyword evidence="4 7" id="KW-0456">Lyase</keyword>
<dbReference type="Pfam" id="PF00155">
    <property type="entry name" value="Aminotran_1_2"/>
    <property type="match status" value="1"/>
</dbReference>
<comment type="similarity">
    <text evidence="5">Belongs to the class-II pyridoxal-phosphate-dependent aminotransferase family. MalY/PatB cystathionine beta-lyase subfamily.</text>
</comment>
<dbReference type="EMBL" id="NIQC01000041">
    <property type="protein sequence ID" value="OWZ82800.1"/>
    <property type="molecule type" value="Genomic_DNA"/>
</dbReference>
<organism evidence="7 8">
    <name type="scientific">Natranaerobius trueperi</name>
    <dbReference type="NCBI Taxonomy" id="759412"/>
    <lineage>
        <taxon>Bacteria</taxon>
        <taxon>Bacillati</taxon>
        <taxon>Bacillota</taxon>
        <taxon>Clostridia</taxon>
        <taxon>Natranaerobiales</taxon>
        <taxon>Natranaerobiaceae</taxon>
        <taxon>Natranaerobius</taxon>
    </lineage>
</organism>
<accession>A0A226BXD2</accession>
<dbReference type="InterPro" id="IPR015424">
    <property type="entry name" value="PyrdxlP-dep_Trfase"/>
</dbReference>
<dbReference type="GO" id="GO:0030170">
    <property type="term" value="F:pyridoxal phosphate binding"/>
    <property type="evidence" value="ECO:0007669"/>
    <property type="project" value="InterPro"/>
</dbReference>
<evidence type="ECO:0000313" key="7">
    <source>
        <dbReference type="EMBL" id="OWZ82800.1"/>
    </source>
</evidence>
<dbReference type="InterPro" id="IPR015421">
    <property type="entry name" value="PyrdxlP-dep_Trfase_major"/>
</dbReference>
<dbReference type="PANTHER" id="PTHR43525">
    <property type="entry name" value="PROTEIN MALY"/>
    <property type="match status" value="1"/>
</dbReference>
<evidence type="ECO:0000256" key="2">
    <source>
        <dbReference type="ARBA" id="ARBA00012224"/>
    </source>
</evidence>
<dbReference type="PANTHER" id="PTHR43525:SF1">
    <property type="entry name" value="PROTEIN MALY"/>
    <property type="match status" value="1"/>
</dbReference>
<dbReference type="Proteomes" id="UP000214588">
    <property type="component" value="Unassembled WGS sequence"/>
</dbReference>
<evidence type="ECO:0000313" key="8">
    <source>
        <dbReference type="Proteomes" id="UP000214588"/>
    </source>
</evidence>
<dbReference type="GO" id="GO:0047804">
    <property type="term" value="F:cysteine-S-conjugate beta-lyase activity"/>
    <property type="evidence" value="ECO:0007669"/>
    <property type="project" value="UniProtKB-EC"/>
</dbReference>
<dbReference type="OrthoDB" id="9802872at2"/>
<comment type="cofactor">
    <cofactor evidence="1">
        <name>pyridoxal 5'-phosphate</name>
        <dbReference type="ChEBI" id="CHEBI:597326"/>
    </cofactor>
</comment>
<protein>
    <recommendedName>
        <fullName evidence="2">cysteine-S-conjugate beta-lyase</fullName>
        <ecNumber evidence="2">4.4.1.13</ecNumber>
    </recommendedName>
</protein>
<dbReference type="Gene3D" id="3.90.1150.10">
    <property type="entry name" value="Aspartate Aminotransferase, domain 1"/>
    <property type="match status" value="1"/>
</dbReference>
<dbReference type="InterPro" id="IPR015422">
    <property type="entry name" value="PyrdxlP-dep_Trfase_small"/>
</dbReference>
<evidence type="ECO:0000256" key="3">
    <source>
        <dbReference type="ARBA" id="ARBA00022898"/>
    </source>
</evidence>
<evidence type="ECO:0000256" key="1">
    <source>
        <dbReference type="ARBA" id="ARBA00001933"/>
    </source>
</evidence>
<proteinExistence type="inferred from homology"/>
<dbReference type="AlphaFoldDB" id="A0A226BXD2"/>
<dbReference type="NCBIfam" id="TIGR04350">
    <property type="entry name" value="C_S_lyase_PatB"/>
    <property type="match status" value="1"/>
</dbReference>
<sequence>MTKVEFDKVIDRYNTNSYKWDEAKKFFGEKNVIPMWVADMDFESPKQVQEVLTKRAKHGVYGYAGDYEEYYKSITQWFLNRFGISIEKEWISITPGVVPALNMIIRTFTNPGDKVVLQSPVYPPFFDAIRKNGCHVANNVLKRSSNKYYIDFDDLEIKLSDSRAKLLLLCSPHNPVGRVWSREELVKIAKLCKKHGVLIVSDEIHSDLTFINEQHISFLQIATEEKVPTILCTSAAKTFNIAGLQISNVIIPDEFIREEFKNTLKANGISKPNIFGLTAQTACYKYGEPWLDNLRHYLTDNYLYLEDYIQKNIPQIKVTKSEGTFLAWLDIRETSMSSNKIYTKLIKEGKVALLPGNRFGEGGEGFLRINFGCPRELLDRGLKRISKVLT</sequence>
<reference evidence="7 8" key="1">
    <citation type="submission" date="2017-06" db="EMBL/GenBank/DDBJ databases">
        <title>Draft Genome Sequence of Natranaerobius trueperi halophilic, alkalithermophilic bacteria from soda lakes.</title>
        <authorList>
            <person name="Zhao B."/>
        </authorList>
    </citation>
    <scope>NUCLEOTIDE SEQUENCE [LARGE SCALE GENOMIC DNA]</scope>
    <source>
        <strain evidence="7 8">DSM 18760</strain>
    </source>
</reference>
<feature type="domain" description="Aminotransferase class I/classII large" evidence="6">
    <location>
        <begin position="57"/>
        <end position="385"/>
    </location>
</feature>
<dbReference type="RefSeq" id="WP_089024502.1">
    <property type="nucleotide sequence ID" value="NZ_NIQC01000041.1"/>
</dbReference>
<evidence type="ECO:0000256" key="5">
    <source>
        <dbReference type="ARBA" id="ARBA00037974"/>
    </source>
</evidence>
<dbReference type="SUPFAM" id="SSF53383">
    <property type="entry name" value="PLP-dependent transferases"/>
    <property type="match status" value="1"/>
</dbReference>
<name>A0A226BXD2_9FIRM</name>
<dbReference type="InterPro" id="IPR027619">
    <property type="entry name" value="C-S_lyase_PatB-like"/>
</dbReference>
<dbReference type="InterPro" id="IPR051798">
    <property type="entry name" value="Class-II_PLP-Dep_Aminotrans"/>
</dbReference>
<dbReference type="CDD" id="cd00609">
    <property type="entry name" value="AAT_like"/>
    <property type="match status" value="1"/>
</dbReference>
<gene>
    <name evidence="7" type="ORF">CDO51_12190</name>
</gene>
<dbReference type="Gene3D" id="3.40.640.10">
    <property type="entry name" value="Type I PLP-dependent aspartate aminotransferase-like (Major domain)"/>
    <property type="match status" value="1"/>
</dbReference>